<accession>A0ABQ7G8S9</accession>
<keyword evidence="4" id="KW-1185">Reference proteome</keyword>
<evidence type="ECO:0000256" key="2">
    <source>
        <dbReference type="SAM" id="SignalP"/>
    </source>
</evidence>
<feature type="compositionally biased region" description="Polar residues" evidence="1">
    <location>
        <begin position="239"/>
        <end position="248"/>
    </location>
</feature>
<feature type="chain" id="PRO_5045828199" evidence="2">
    <location>
        <begin position="27"/>
        <end position="477"/>
    </location>
</feature>
<feature type="region of interest" description="Disordered" evidence="1">
    <location>
        <begin position="227"/>
        <end position="258"/>
    </location>
</feature>
<dbReference type="EMBL" id="MU069988">
    <property type="protein sequence ID" value="KAF5830991.1"/>
    <property type="molecule type" value="Genomic_DNA"/>
</dbReference>
<feature type="compositionally biased region" description="Acidic residues" evidence="1">
    <location>
        <begin position="367"/>
        <end position="383"/>
    </location>
</feature>
<name>A0ABQ7G8S9_DUNSA</name>
<dbReference type="PANTHER" id="PTHR34454:SF2">
    <property type="entry name" value="PROTEIN TUNICAMYCIN INDUCED 1"/>
    <property type="match status" value="1"/>
</dbReference>
<evidence type="ECO:0000313" key="4">
    <source>
        <dbReference type="Proteomes" id="UP000815325"/>
    </source>
</evidence>
<gene>
    <name evidence="3" type="ORF">DUNSADRAFT_13776</name>
</gene>
<organism evidence="3 4">
    <name type="scientific">Dunaliella salina</name>
    <name type="common">Green alga</name>
    <name type="synonym">Protococcus salinus</name>
    <dbReference type="NCBI Taxonomy" id="3046"/>
    <lineage>
        <taxon>Eukaryota</taxon>
        <taxon>Viridiplantae</taxon>
        <taxon>Chlorophyta</taxon>
        <taxon>core chlorophytes</taxon>
        <taxon>Chlorophyceae</taxon>
        <taxon>CS clade</taxon>
        <taxon>Chlamydomonadales</taxon>
        <taxon>Dunaliellaceae</taxon>
        <taxon>Dunaliella</taxon>
    </lineage>
</organism>
<protein>
    <submittedName>
        <fullName evidence="3">Uncharacterized protein</fullName>
    </submittedName>
</protein>
<comment type="caution">
    <text evidence="3">The sequence shown here is derived from an EMBL/GenBank/DDBJ whole genome shotgun (WGS) entry which is preliminary data.</text>
</comment>
<dbReference type="Proteomes" id="UP000815325">
    <property type="component" value="Unassembled WGS sequence"/>
</dbReference>
<dbReference type="PANTHER" id="PTHR34454">
    <property type="entry name" value="TUNICAMYCIN INDUCED PROTEIN"/>
    <property type="match status" value="1"/>
</dbReference>
<keyword evidence="2" id="KW-0732">Signal</keyword>
<evidence type="ECO:0000256" key="1">
    <source>
        <dbReference type="SAM" id="MobiDB-lite"/>
    </source>
</evidence>
<proteinExistence type="predicted"/>
<feature type="signal peptide" evidence="2">
    <location>
        <begin position="1"/>
        <end position="26"/>
    </location>
</feature>
<feature type="region of interest" description="Disordered" evidence="1">
    <location>
        <begin position="358"/>
        <end position="383"/>
    </location>
</feature>
<sequence length="477" mass="50566">MKHKAAALFQLLSALLGLLYSPKFSADAATKALDLQAATWEKVVFSAADVAVRAIAKQTGAELSLRDVPLETLQVFAGQQHHLGISIDGFAYEIALGGEKEFAAAAAGRQALPQGTGGPAQSTQLALERHWQQQQEQASPSTLTLPDVTLSGPLELVLQEAGLVSFFVPHAADVGVLRRIRLGPGVTVKVAGLKSITLRRPTELPTLPIGYLVEVYAQAQLGVPEEGYNTAPGSGPPLTITSATTSQGPPAPSDRPPRLRIKRAKDGSVELSLPQVPAKRTGKGSASADLANMGRLWAWPLPHVDLSALVPYETLLRSILAAHPFDLSQVQAHGISVQLTKSEIQGVRMLGFEMEVRSRIPRSPPADPEDTGEEEEEDEEAYAEDQEQLMVFDVVMQVVENDKAGQGVGAGSKKSGATVGDWSFVPLLVKLKQVHGSTVTMSSSAVAALLGNDTNVAMPAGYESYDFGVAGQAPDEQ</sequence>
<reference evidence="3" key="1">
    <citation type="submission" date="2017-08" db="EMBL/GenBank/DDBJ databases">
        <authorList>
            <person name="Polle J.E."/>
            <person name="Barry K."/>
            <person name="Cushman J."/>
            <person name="Schmutz J."/>
            <person name="Tran D."/>
            <person name="Hathwaick L.T."/>
            <person name="Yim W.C."/>
            <person name="Jenkins J."/>
            <person name="Mckie-Krisberg Z.M."/>
            <person name="Prochnik S."/>
            <person name="Lindquist E."/>
            <person name="Dockter R.B."/>
            <person name="Adam C."/>
            <person name="Molina H."/>
            <person name="Bunkerborg J."/>
            <person name="Jin E."/>
            <person name="Buchheim M."/>
            <person name="Magnuson J."/>
        </authorList>
    </citation>
    <scope>NUCLEOTIDE SEQUENCE</scope>
    <source>
        <strain evidence="3">CCAP 19/18</strain>
    </source>
</reference>
<dbReference type="InterPro" id="IPR053283">
    <property type="entry name" value="TUNICAMYCIN_INDUCED_1"/>
</dbReference>
<evidence type="ECO:0000313" key="3">
    <source>
        <dbReference type="EMBL" id="KAF5830991.1"/>
    </source>
</evidence>